<feature type="transmembrane region" description="Helical" evidence="2">
    <location>
        <begin position="34"/>
        <end position="55"/>
    </location>
</feature>
<dbReference type="InterPro" id="IPR008756">
    <property type="entry name" value="Peptidase_M56"/>
</dbReference>
<keyword evidence="2" id="KW-1133">Transmembrane helix</keyword>
<dbReference type="AlphaFoldDB" id="A0A846QWS3"/>
<dbReference type="PANTHER" id="PTHR34978">
    <property type="entry name" value="POSSIBLE SENSOR-TRANSDUCER PROTEIN BLAR"/>
    <property type="match status" value="1"/>
</dbReference>
<feature type="region of interest" description="Disordered" evidence="1">
    <location>
        <begin position="559"/>
        <end position="581"/>
    </location>
</feature>
<dbReference type="PANTHER" id="PTHR34978:SF3">
    <property type="entry name" value="SLR0241 PROTEIN"/>
    <property type="match status" value="1"/>
</dbReference>
<evidence type="ECO:0000313" key="5">
    <source>
        <dbReference type="Proteomes" id="UP000590442"/>
    </source>
</evidence>
<dbReference type="Proteomes" id="UP000590442">
    <property type="component" value="Unassembled WGS sequence"/>
</dbReference>
<sequence>MLVYILKSGGCLAILFLFYKLFLEKENMHRFKRFYLLLSLALALIIPTLVFTEYIETTELTNSEIVHFTSNSNEVINVPPALKSDILDIEPLLWVVYLIGLFFFGIKFTKNLFQILWRVRKNPKQILNRFTQVLLQEKLPPHTFFKYIFLNKKKLESNKIPKEVLLHEETHAQQKHSYDVVFIELLQVVFWFNPFIYLFKKAIKLNHEFLADQAVLQKDITTKNYQNTLLSYLSHDSQKKYQPELANAINYSSIKKRFTIMKTKTSKKGVLFRSLLPIPLIALLLFGFSETKIIQKENEAINISTELNYPIEISGEQLLEYNVLAKKYNTLPIEKRVIPIEDLKVLETLYKKMSDVQKRGAQPFPECPPTKPQKTVKEIIININKNGQLLVQSDLVKLENLENYLSKINAHLSFDERKKIIRSVIKTDPKTPKNVIEKVDKILTEYGSATINFIGVESGITKKIQESATRKEMAEYTKLAKKYNAMSKNNFEVKSKEVERLKYIYNKMSDKQRADAESFPDFPAPPPAPNAPGAVNLPPPPPMKFPVTDSEVAKIESSPAIWPESLRNASPPPPTQQKNGYKSAAIDSIINNKEIAAIDKIDFYVSEPPTPPTPPSPLDHAIEMAKQGATFYHGKKKITSDEAISLLKRDGDLSMEVSRKNNNPPVVKISRYLN</sequence>
<evidence type="ECO:0000313" key="4">
    <source>
        <dbReference type="EMBL" id="NJB71032.1"/>
    </source>
</evidence>
<keyword evidence="5" id="KW-1185">Reference proteome</keyword>
<comment type="caution">
    <text evidence="4">The sequence shown here is derived from an EMBL/GenBank/DDBJ whole genome shotgun (WGS) entry which is preliminary data.</text>
</comment>
<keyword evidence="2" id="KW-0812">Transmembrane</keyword>
<feature type="transmembrane region" description="Helical" evidence="2">
    <location>
        <begin position="92"/>
        <end position="113"/>
    </location>
</feature>
<evidence type="ECO:0000256" key="2">
    <source>
        <dbReference type="SAM" id="Phobius"/>
    </source>
</evidence>
<feature type="transmembrane region" description="Helical" evidence="2">
    <location>
        <begin position="270"/>
        <end position="288"/>
    </location>
</feature>
<gene>
    <name evidence="4" type="ORF">GGR42_001494</name>
</gene>
<dbReference type="EMBL" id="JAATJJ010000001">
    <property type="protein sequence ID" value="NJB71032.1"/>
    <property type="molecule type" value="Genomic_DNA"/>
</dbReference>
<dbReference type="Pfam" id="PF05569">
    <property type="entry name" value="Peptidase_M56"/>
    <property type="match status" value="1"/>
</dbReference>
<keyword evidence="2" id="KW-0472">Membrane</keyword>
<evidence type="ECO:0000259" key="3">
    <source>
        <dbReference type="Pfam" id="PF05569"/>
    </source>
</evidence>
<feature type="transmembrane region" description="Helical" evidence="2">
    <location>
        <begin position="6"/>
        <end position="22"/>
    </location>
</feature>
<dbReference type="RefSeq" id="WP_167962412.1">
    <property type="nucleotide sequence ID" value="NZ_JAATJJ010000001.1"/>
</dbReference>
<feature type="domain" description="Peptidase M56" evidence="3">
    <location>
        <begin position="164"/>
        <end position="260"/>
    </location>
</feature>
<dbReference type="CDD" id="cd07341">
    <property type="entry name" value="M56_BlaR1_MecR1_like"/>
    <property type="match status" value="1"/>
</dbReference>
<organism evidence="4 5">
    <name type="scientific">Saonia flava</name>
    <dbReference type="NCBI Taxonomy" id="523696"/>
    <lineage>
        <taxon>Bacteria</taxon>
        <taxon>Pseudomonadati</taxon>
        <taxon>Bacteroidota</taxon>
        <taxon>Flavobacteriia</taxon>
        <taxon>Flavobacteriales</taxon>
        <taxon>Flavobacteriaceae</taxon>
        <taxon>Saonia</taxon>
    </lineage>
</organism>
<reference evidence="4 5" key="1">
    <citation type="submission" date="2020-03" db="EMBL/GenBank/DDBJ databases">
        <title>Genomic Encyclopedia of Type Strains, Phase IV (KMG-IV): sequencing the most valuable type-strain genomes for metagenomic binning, comparative biology and taxonomic classification.</title>
        <authorList>
            <person name="Goeker M."/>
        </authorList>
    </citation>
    <scope>NUCLEOTIDE SEQUENCE [LARGE SCALE GENOMIC DNA]</scope>
    <source>
        <strain evidence="4 5">DSM 29762</strain>
    </source>
</reference>
<feature type="region of interest" description="Disordered" evidence="1">
    <location>
        <begin position="514"/>
        <end position="538"/>
    </location>
</feature>
<evidence type="ECO:0000256" key="1">
    <source>
        <dbReference type="SAM" id="MobiDB-lite"/>
    </source>
</evidence>
<protein>
    <submittedName>
        <fullName evidence="4">Beta-lactamase regulating signal transducer with metallopeptidase domain/biopolymer transport protein ExbD</fullName>
    </submittedName>
</protein>
<accession>A0A846QWS3</accession>
<name>A0A846QWS3_9FLAO</name>
<dbReference type="InterPro" id="IPR052173">
    <property type="entry name" value="Beta-lactam_resp_regulator"/>
</dbReference>
<proteinExistence type="predicted"/>